<reference evidence="12" key="2">
    <citation type="submission" date="2021-04" db="EMBL/GenBank/DDBJ databases">
        <authorList>
            <person name="Gilroy R."/>
        </authorList>
    </citation>
    <scope>NUCLEOTIDE SEQUENCE</scope>
    <source>
        <strain evidence="12">ChiBcec1-1630</strain>
    </source>
</reference>
<dbReference type="PROSITE" id="PS51755">
    <property type="entry name" value="OMPR_PHOB"/>
    <property type="match status" value="1"/>
</dbReference>
<dbReference type="EMBL" id="DWVS01000317">
    <property type="protein sequence ID" value="HJC88770.1"/>
    <property type="molecule type" value="Genomic_DNA"/>
</dbReference>
<dbReference type="Gene3D" id="6.10.250.690">
    <property type="match status" value="1"/>
</dbReference>
<evidence type="ECO:0000256" key="6">
    <source>
        <dbReference type="ARBA" id="ARBA00023163"/>
    </source>
</evidence>
<dbReference type="Gene3D" id="3.40.50.2300">
    <property type="match status" value="1"/>
</dbReference>
<dbReference type="SUPFAM" id="SSF52172">
    <property type="entry name" value="CheY-like"/>
    <property type="match status" value="1"/>
</dbReference>
<evidence type="ECO:0000256" key="4">
    <source>
        <dbReference type="ARBA" id="ARBA00023015"/>
    </source>
</evidence>
<gene>
    <name evidence="12" type="ORF">H9926_12230</name>
</gene>
<reference evidence="12" key="1">
    <citation type="journal article" date="2021" name="PeerJ">
        <title>Extensive microbial diversity within the chicken gut microbiome revealed by metagenomics and culture.</title>
        <authorList>
            <person name="Gilroy R."/>
            <person name="Ravi A."/>
            <person name="Getino M."/>
            <person name="Pursley I."/>
            <person name="Horton D.L."/>
            <person name="Alikhan N.F."/>
            <person name="Baker D."/>
            <person name="Gharbi K."/>
            <person name="Hall N."/>
            <person name="Watson M."/>
            <person name="Adriaenssens E.M."/>
            <person name="Foster-Nyarko E."/>
            <person name="Jarju S."/>
            <person name="Secka A."/>
            <person name="Antonio M."/>
            <person name="Oren A."/>
            <person name="Chaudhuri R.R."/>
            <person name="La Ragione R."/>
            <person name="Hildebrand F."/>
            <person name="Pallen M.J."/>
        </authorList>
    </citation>
    <scope>NUCLEOTIDE SEQUENCE</scope>
    <source>
        <strain evidence="12">ChiBcec1-1630</strain>
    </source>
</reference>
<dbReference type="PANTHER" id="PTHR48111">
    <property type="entry name" value="REGULATOR OF RPOS"/>
    <property type="match status" value="1"/>
</dbReference>
<dbReference type="InterPro" id="IPR001789">
    <property type="entry name" value="Sig_transdc_resp-reg_receiver"/>
</dbReference>
<sequence>MEIHGKILIADDDPEIRNVLRMLLEEEGYQVISAENGEEVLKKADDTIDLFILDVNMPVMSGFAAGAELRKQTYAPMIFLTAYSGESDKAIGYSAGADDYIVKPFSNAELLFRVKALLRRAKHYSSSSSGALSAGKPQTPAEAPGQIRYQDLVLDTDSQSVSRDGEMIALTGTEFRILELLFT</sequence>
<evidence type="ECO:0000256" key="5">
    <source>
        <dbReference type="ARBA" id="ARBA00023125"/>
    </source>
</evidence>
<dbReference type="Pfam" id="PF00072">
    <property type="entry name" value="Response_reg"/>
    <property type="match status" value="1"/>
</dbReference>
<feature type="DNA-binding region" description="OmpR/PhoB-type" evidence="9">
    <location>
        <begin position="144"/>
        <end position="183"/>
    </location>
</feature>
<comment type="caution">
    <text evidence="12">The sequence shown here is derived from an EMBL/GenBank/DDBJ whole genome shotgun (WGS) entry which is preliminary data.</text>
</comment>
<organism evidence="12 13">
    <name type="scientific">Candidatus Eisenbergiella intestinigallinarum</name>
    <dbReference type="NCBI Taxonomy" id="2838549"/>
    <lineage>
        <taxon>Bacteria</taxon>
        <taxon>Bacillati</taxon>
        <taxon>Bacillota</taxon>
        <taxon>Clostridia</taxon>
        <taxon>Lachnospirales</taxon>
        <taxon>Lachnospiraceae</taxon>
        <taxon>Eisenbergiella</taxon>
    </lineage>
</organism>
<protein>
    <recommendedName>
        <fullName evidence="1">Stage 0 sporulation protein A homolog</fullName>
    </recommendedName>
</protein>
<dbReference type="GO" id="GO:0032993">
    <property type="term" value="C:protein-DNA complex"/>
    <property type="evidence" value="ECO:0007669"/>
    <property type="project" value="TreeGrafter"/>
</dbReference>
<dbReference type="InterPro" id="IPR039420">
    <property type="entry name" value="WalR-like"/>
</dbReference>
<evidence type="ECO:0000256" key="1">
    <source>
        <dbReference type="ARBA" id="ARBA00018672"/>
    </source>
</evidence>
<dbReference type="InterPro" id="IPR001867">
    <property type="entry name" value="OmpR/PhoB-type_DNA-bd"/>
</dbReference>
<evidence type="ECO:0000256" key="2">
    <source>
        <dbReference type="ARBA" id="ARBA00022553"/>
    </source>
</evidence>
<keyword evidence="4" id="KW-0805">Transcription regulation</keyword>
<feature type="domain" description="OmpR/PhoB-type" evidence="11">
    <location>
        <begin position="144"/>
        <end position="183"/>
    </location>
</feature>
<evidence type="ECO:0000259" key="11">
    <source>
        <dbReference type="PROSITE" id="PS51755"/>
    </source>
</evidence>
<dbReference type="GO" id="GO:0000156">
    <property type="term" value="F:phosphorelay response regulator activity"/>
    <property type="evidence" value="ECO:0007669"/>
    <property type="project" value="TreeGrafter"/>
</dbReference>
<evidence type="ECO:0000256" key="3">
    <source>
        <dbReference type="ARBA" id="ARBA00023012"/>
    </source>
</evidence>
<name>A0A9D2TTP6_9FIRM</name>
<keyword evidence="6" id="KW-0804">Transcription</keyword>
<dbReference type="Gene3D" id="1.10.10.10">
    <property type="entry name" value="Winged helix-like DNA-binding domain superfamily/Winged helix DNA-binding domain"/>
    <property type="match status" value="1"/>
</dbReference>
<dbReference type="GO" id="GO:0006355">
    <property type="term" value="P:regulation of DNA-templated transcription"/>
    <property type="evidence" value="ECO:0007669"/>
    <property type="project" value="InterPro"/>
</dbReference>
<feature type="modified residue" description="4-aspartylphosphate" evidence="8">
    <location>
        <position position="54"/>
    </location>
</feature>
<dbReference type="Proteomes" id="UP000823922">
    <property type="component" value="Unassembled WGS sequence"/>
</dbReference>
<evidence type="ECO:0000313" key="12">
    <source>
        <dbReference type="EMBL" id="HJC88770.1"/>
    </source>
</evidence>
<evidence type="ECO:0000256" key="7">
    <source>
        <dbReference type="ARBA" id="ARBA00024867"/>
    </source>
</evidence>
<dbReference type="InterPro" id="IPR011006">
    <property type="entry name" value="CheY-like_superfamily"/>
</dbReference>
<proteinExistence type="predicted"/>
<dbReference type="PROSITE" id="PS50110">
    <property type="entry name" value="RESPONSE_REGULATORY"/>
    <property type="match status" value="1"/>
</dbReference>
<evidence type="ECO:0000256" key="8">
    <source>
        <dbReference type="PROSITE-ProRule" id="PRU00169"/>
    </source>
</evidence>
<evidence type="ECO:0000256" key="9">
    <source>
        <dbReference type="PROSITE-ProRule" id="PRU01091"/>
    </source>
</evidence>
<feature type="non-terminal residue" evidence="12">
    <location>
        <position position="183"/>
    </location>
</feature>
<dbReference type="InterPro" id="IPR036388">
    <property type="entry name" value="WH-like_DNA-bd_sf"/>
</dbReference>
<dbReference type="SMART" id="SM00448">
    <property type="entry name" value="REC"/>
    <property type="match status" value="1"/>
</dbReference>
<evidence type="ECO:0000259" key="10">
    <source>
        <dbReference type="PROSITE" id="PS50110"/>
    </source>
</evidence>
<dbReference type="GO" id="GO:0005829">
    <property type="term" value="C:cytosol"/>
    <property type="evidence" value="ECO:0007669"/>
    <property type="project" value="TreeGrafter"/>
</dbReference>
<dbReference type="AlphaFoldDB" id="A0A9D2TTP6"/>
<comment type="function">
    <text evidence="7">May play the central regulatory role in sporulation. It may be an element of the effector pathway responsible for the activation of sporulation genes in response to nutritional stress. Spo0A may act in concert with spo0H (a sigma factor) to control the expression of some genes that are critical to the sporulation process.</text>
</comment>
<evidence type="ECO:0000313" key="13">
    <source>
        <dbReference type="Proteomes" id="UP000823922"/>
    </source>
</evidence>
<keyword evidence="2 8" id="KW-0597">Phosphoprotein</keyword>
<keyword evidence="5 9" id="KW-0238">DNA-binding</keyword>
<dbReference type="PANTHER" id="PTHR48111:SF1">
    <property type="entry name" value="TWO-COMPONENT RESPONSE REGULATOR ORR33"/>
    <property type="match status" value="1"/>
</dbReference>
<accession>A0A9D2TTP6</accession>
<feature type="domain" description="Response regulatory" evidence="10">
    <location>
        <begin position="6"/>
        <end position="118"/>
    </location>
</feature>
<keyword evidence="3" id="KW-0902">Two-component regulatory system</keyword>
<dbReference type="GO" id="GO:0000976">
    <property type="term" value="F:transcription cis-regulatory region binding"/>
    <property type="evidence" value="ECO:0007669"/>
    <property type="project" value="TreeGrafter"/>
</dbReference>
<dbReference type="CDD" id="cd17574">
    <property type="entry name" value="REC_OmpR"/>
    <property type="match status" value="1"/>
</dbReference>